<dbReference type="AlphaFoldDB" id="A0A7S0QS58"/>
<keyword evidence="2" id="KW-0812">Transmembrane</keyword>
<feature type="transmembrane region" description="Helical" evidence="2">
    <location>
        <begin position="65"/>
        <end position="82"/>
    </location>
</feature>
<dbReference type="SUPFAM" id="SSF48317">
    <property type="entry name" value="Acid phosphatase/Vanadium-dependent haloperoxidase"/>
    <property type="match status" value="1"/>
</dbReference>
<dbReference type="InterPro" id="IPR000326">
    <property type="entry name" value="PAP2/HPO"/>
</dbReference>
<dbReference type="UniPathway" id="UPA00378"/>
<name>A0A7S0QS58_9CRYP</name>
<protein>
    <recommendedName>
        <fullName evidence="2">Dolichyldiphosphatase</fullName>
        <ecNumber evidence="2">3.6.1.43</ecNumber>
    </recommendedName>
</protein>
<keyword evidence="1 2" id="KW-0378">Hydrolase</keyword>
<gene>
    <name evidence="5" type="ORF">CCUR1050_LOCUS24156</name>
</gene>
<comment type="similarity">
    <text evidence="2">Belongs to the dolichyldiphosphatase family.</text>
</comment>
<dbReference type="GO" id="GO:0047874">
    <property type="term" value="F:dolichyldiphosphatase activity"/>
    <property type="evidence" value="ECO:0007669"/>
    <property type="project" value="UniProtKB-UniRule"/>
</dbReference>
<dbReference type="PANTHER" id="PTHR11247">
    <property type="entry name" value="PALMITOYL-PROTEIN THIOESTERASE/DOLICHYLDIPHOSPHATASE 1"/>
    <property type="match status" value="1"/>
</dbReference>
<comment type="function">
    <text evidence="2">Required for efficient N-glycosylation. Necessary for maintaining optimal levels of dolichol-linked oligosaccharides. Hydrolyzes dolichyl pyrophosphate at a very high rate and dolichyl monophosphate at a much lower rate. Does not act on phosphatidate.</text>
</comment>
<evidence type="ECO:0000256" key="3">
    <source>
        <dbReference type="SAM" id="SignalP"/>
    </source>
</evidence>
<organism evidence="5">
    <name type="scientific">Cryptomonas curvata</name>
    <dbReference type="NCBI Taxonomy" id="233186"/>
    <lineage>
        <taxon>Eukaryota</taxon>
        <taxon>Cryptophyceae</taxon>
        <taxon>Cryptomonadales</taxon>
        <taxon>Cryptomonadaceae</taxon>
        <taxon>Cryptomonas</taxon>
    </lineage>
</organism>
<dbReference type="GO" id="GO:0005789">
    <property type="term" value="C:endoplasmic reticulum membrane"/>
    <property type="evidence" value="ECO:0007669"/>
    <property type="project" value="UniProtKB-SubCell"/>
</dbReference>
<feature type="domain" description="Phosphatidic acid phosphatase type 2/haloperoxidase" evidence="4">
    <location>
        <begin position="20"/>
        <end position="135"/>
    </location>
</feature>
<feature type="transmembrane region" description="Helical" evidence="2">
    <location>
        <begin position="120"/>
        <end position="143"/>
    </location>
</feature>
<dbReference type="EMBL" id="HBEZ01043950">
    <property type="protein sequence ID" value="CAD8646471.1"/>
    <property type="molecule type" value="Transcribed_RNA"/>
</dbReference>
<dbReference type="Gene3D" id="1.20.144.10">
    <property type="entry name" value="Phosphatidic acid phosphatase type 2/haloperoxidase"/>
    <property type="match status" value="1"/>
</dbReference>
<dbReference type="SMART" id="SM00014">
    <property type="entry name" value="acidPPc"/>
    <property type="match status" value="1"/>
</dbReference>
<comment type="catalytic activity">
    <reaction evidence="2">
        <text>a di-trans,poly-cis-dolichyl diphosphate + H2O = a di-trans,poly-cis-dolichyl phosphate + phosphate + H(+)</text>
        <dbReference type="Rhea" id="RHEA:14385"/>
        <dbReference type="Rhea" id="RHEA-COMP:19498"/>
        <dbReference type="Rhea" id="RHEA-COMP:19506"/>
        <dbReference type="ChEBI" id="CHEBI:15377"/>
        <dbReference type="ChEBI" id="CHEBI:15378"/>
        <dbReference type="ChEBI" id="CHEBI:43474"/>
        <dbReference type="ChEBI" id="CHEBI:57497"/>
        <dbReference type="ChEBI" id="CHEBI:57683"/>
        <dbReference type="EC" id="3.6.1.43"/>
    </reaction>
</comment>
<evidence type="ECO:0000313" key="5">
    <source>
        <dbReference type="EMBL" id="CAD8646471.1"/>
    </source>
</evidence>
<comment type="pathway">
    <text evidence="2">Protein modification; protein glycosylation.</text>
</comment>
<sequence>MAPYFLVCALTILIVRCRELMTITWLTGQLLNEAANFVLKRKFKQARPHGAPKIGFDEHGMPSSHAQFMGFFLAFAVCVLLFRVRVNILSKLSVIACTLTLTGLVCFSRTELGFHTHEQVLVGVAVGLVLGAVWFTTAAKFLFPRFRTICSSSAGRLLMLRDGACINNVLAFENAAYRKLYETSKDL</sequence>
<evidence type="ECO:0000256" key="1">
    <source>
        <dbReference type="ARBA" id="ARBA00022801"/>
    </source>
</evidence>
<feature type="chain" id="PRO_5031245214" description="Dolichyldiphosphatase" evidence="3">
    <location>
        <begin position="18"/>
        <end position="187"/>
    </location>
</feature>
<feature type="signal peptide" evidence="3">
    <location>
        <begin position="1"/>
        <end position="17"/>
    </location>
</feature>
<keyword evidence="2" id="KW-0472">Membrane</keyword>
<accession>A0A7S0QS58</accession>
<dbReference type="Pfam" id="PF01569">
    <property type="entry name" value="PAP2"/>
    <property type="match status" value="1"/>
</dbReference>
<keyword evidence="3" id="KW-0732">Signal</keyword>
<dbReference type="InterPro" id="IPR036938">
    <property type="entry name" value="PAP2/HPO_sf"/>
</dbReference>
<keyword evidence="2" id="KW-1133">Transmembrane helix</keyword>
<dbReference type="EC" id="3.6.1.43" evidence="2"/>
<comment type="subcellular location">
    <subcellularLocation>
        <location evidence="2">Endoplasmic reticulum membrane</location>
        <topology evidence="2">Multi-pass membrane protein</topology>
    </subcellularLocation>
</comment>
<evidence type="ECO:0000259" key="4">
    <source>
        <dbReference type="SMART" id="SM00014"/>
    </source>
</evidence>
<feature type="transmembrane region" description="Helical" evidence="2">
    <location>
        <begin position="94"/>
        <end position="114"/>
    </location>
</feature>
<reference evidence="5" key="1">
    <citation type="submission" date="2021-01" db="EMBL/GenBank/DDBJ databases">
        <authorList>
            <person name="Corre E."/>
            <person name="Pelletier E."/>
            <person name="Niang G."/>
            <person name="Scheremetjew M."/>
            <person name="Finn R."/>
            <person name="Kale V."/>
            <person name="Holt S."/>
            <person name="Cochrane G."/>
            <person name="Meng A."/>
            <person name="Brown T."/>
            <person name="Cohen L."/>
        </authorList>
    </citation>
    <scope>NUCLEOTIDE SEQUENCE</scope>
    <source>
        <strain evidence="5">CCAP979/52</strain>
    </source>
</reference>
<dbReference type="PANTHER" id="PTHR11247:SF1">
    <property type="entry name" value="DOLICHYLDIPHOSPHATASE 1"/>
    <property type="match status" value="1"/>
</dbReference>
<dbReference type="GO" id="GO:0006487">
    <property type="term" value="P:protein N-linked glycosylation"/>
    <property type="evidence" value="ECO:0007669"/>
    <property type="project" value="UniProtKB-UniRule"/>
</dbReference>
<dbReference type="GO" id="GO:0008610">
    <property type="term" value="P:lipid biosynthetic process"/>
    <property type="evidence" value="ECO:0007669"/>
    <property type="project" value="TreeGrafter"/>
</dbReference>
<proteinExistence type="inferred from homology"/>
<keyword evidence="2" id="KW-0256">Endoplasmic reticulum</keyword>
<evidence type="ECO:0000256" key="2">
    <source>
        <dbReference type="RuleBase" id="RU367078"/>
    </source>
</evidence>